<feature type="transmembrane region" description="Helical" evidence="2">
    <location>
        <begin position="860"/>
        <end position="879"/>
    </location>
</feature>
<dbReference type="Pfam" id="PF25515">
    <property type="entry name" value="Arm_PDR"/>
    <property type="match status" value="1"/>
</dbReference>
<dbReference type="PANTHER" id="PTHR33925:SF1">
    <property type="entry name" value="PROTEIN ACCUMULATION AND REPLICATION OF CHLOROPLASTS 6, CHLOROPLASTIC"/>
    <property type="match status" value="1"/>
</dbReference>
<dbReference type="Pfam" id="PF23468">
    <property type="entry name" value="ARC6"/>
    <property type="match status" value="1"/>
</dbReference>
<organism evidence="4 5">
    <name type="scientific">Volvox africanus</name>
    <dbReference type="NCBI Taxonomy" id="51714"/>
    <lineage>
        <taxon>Eukaryota</taxon>
        <taxon>Viridiplantae</taxon>
        <taxon>Chlorophyta</taxon>
        <taxon>core chlorophytes</taxon>
        <taxon>Chlorophyceae</taxon>
        <taxon>CS clade</taxon>
        <taxon>Chlamydomonadales</taxon>
        <taxon>Volvocaceae</taxon>
        <taxon>Volvox</taxon>
    </lineage>
</organism>
<feature type="region of interest" description="Disordered" evidence="1">
    <location>
        <begin position="647"/>
        <end position="678"/>
    </location>
</feature>
<dbReference type="InterPro" id="IPR058032">
    <property type="entry name" value="CDP1-like_a_solenoid_1"/>
</dbReference>
<dbReference type="Gene3D" id="1.10.287.110">
    <property type="entry name" value="DnaJ domain"/>
    <property type="match status" value="1"/>
</dbReference>
<dbReference type="SUPFAM" id="SSF46565">
    <property type="entry name" value="Chaperone J-domain"/>
    <property type="match status" value="1"/>
</dbReference>
<dbReference type="InterPro" id="IPR001623">
    <property type="entry name" value="DnaJ_domain"/>
</dbReference>
<keyword evidence="2" id="KW-0472">Membrane</keyword>
<name>A0A8J4EU48_9CHLO</name>
<dbReference type="InterPro" id="IPR036869">
    <property type="entry name" value="J_dom_sf"/>
</dbReference>
<evidence type="ECO:0000313" key="4">
    <source>
        <dbReference type="EMBL" id="GIL46985.1"/>
    </source>
</evidence>
<gene>
    <name evidence="4" type="ORF">Vafri_3836</name>
</gene>
<feature type="region of interest" description="Disordered" evidence="1">
    <location>
        <begin position="782"/>
        <end position="830"/>
    </location>
</feature>
<reference evidence="4" key="1">
    <citation type="journal article" date="2021" name="Proc. Natl. Acad. Sci. U.S.A.">
        <title>Three genomes in the algal genus Volvox reveal the fate of a haploid sex-determining region after a transition to homothallism.</title>
        <authorList>
            <person name="Yamamoto K."/>
            <person name="Hamaji T."/>
            <person name="Kawai-Toyooka H."/>
            <person name="Matsuzaki R."/>
            <person name="Takahashi F."/>
            <person name="Nishimura Y."/>
            <person name="Kawachi M."/>
            <person name="Noguchi H."/>
            <person name="Minakuchi Y."/>
            <person name="Umen J.G."/>
            <person name="Toyoda A."/>
            <person name="Nozaki H."/>
        </authorList>
    </citation>
    <scope>NUCLEOTIDE SEQUENCE</scope>
    <source>
        <strain evidence="4">NIES-3780</strain>
    </source>
</reference>
<evidence type="ECO:0000259" key="3">
    <source>
        <dbReference type="PROSITE" id="PS50076"/>
    </source>
</evidence>
<evidence type="ECO:0000256" key="1">
    <source>
        <dbReference type="SAM" id="MobiDB-lite"/>
    </source>
</evidence>
<dbReference type="PROSITE" id="PS50076">
    <property type="entry name" value="DNAJ_2"/>
    <property type="match status" value="1"/>
</dbReference>
<sequence length="912" mass="95785">MPQRISNIRSSLSYRAQARCALPCMTCSASIHATQRAVHIQRLRHACCRVAMPLGRVKHLQVVAFRDASGRPAGKALPPARSMSVSEHVSIAVDYYRLLQVPRVSRPDAIRKSYENLVKQPPATAYSADTLFARAVLLKAAAESLIDPDLRRSYDAKLAAGHSALRVSQQDLPGALVVLQEIGEFQLVLNHGCRWLELNGSQPDAGDVAAAVALAYCDRAGERLATPSNKDAVLPACDDLDAALVQLRRYGMARQLQTQIVGALRDLAPEYACELVALPLGPDTAARRAKGVALMRGVLRSAATAVAGDLNGTAEGPGAALMSADSDPQSIVSQARRMLQRGRDVLTCDEQVALLPDALRGSGATPHPDVLYDGALAHIVDGYLNGWPQAVHQANLLLQRLEEHVQRQATAQLQNQGPVPTPGDTIAATRQAQHKGAAAAETMPGLQQDEALSEEAAAGGAEGPHGGTVALERAVCAILLGDYAAAVALLGLADGAVKGTDAEAVPMATAEMQLRNFVMEHAPSGTNDMRPGLRALTTKWLAGVALHSFRDTVGQTAMPLETYWFANPRVAIYLQVWSRFRDNEKVLAATHFLCNLLPNLLRVLSGFGKKIVTAMAMAALRIQRILAVILALAAAAVAPKPRRNTASIVANRGSGPQAVTGKGVSAAQRGPATRASVDEAATGAVGTLAAGPNRSSPAPTLSPFGHPYGKTLQTVANETSRVPLARTGDVATMRAAPTQGAIAPGPFSTAAAGAAVTMATVADPSSNLDLRRRFAASAAVDAAESLPGLRGGPDPHDVGQDDHDGEVALPDDDLDLDLDDPSSARRKGMTEQELRAHLAGLELAMWDSELPSRGPSPQRVTFLVVCAIVTLAALFSFVLRRSGGGGSPLVCRTDPVACAVASITVSAVVPRK</sequence>
<dbReference type="Proteomes" id="UP000747399">
    <property type="component" value="Unassembled WGS sequence"/>
</dbReference>
<feature type="domain" description="J" evidence="3">
    <location>
        <begin position="94"/>
        <end position="158"/>
    </location>
</feature>
<dbReference type="PANTHER" id="PTHR33925">
    <property type="entry name" value="PLASTID DIVISION PROTEIN CDP1, CHLOROPLASTIC-RELATED"/>
    <property type="match status" value="1"/>
</dbReference>
<proteinExistence type="predicted"/>
<dbReference type="AlphaFoldDB" id="A0A8J4EU48"/>
<evidence type="ECO:0000313" key="5">
    <source>
        <dbReference type="Proteomes" id="UP000747399"/>
    </source>
</evidence>
<keyword evidence="2" id="KW-1133">Transmembrane helix</keyword>
<dbReference type="EMBL" id="BNCO01000004">
    <property type="protein sequence ID" value="GIL46985.1"/>
    <property type="molecule type" value="Genomic_DNA"/>
</dbReference>
<dbReference type="InterPro" id="IPR044685">
    <property type="entry name" value="CPD1-like"/>
</dbReference>
<dbReference type="InterPro" id="IPR057137">
    <property type="entry name" value="CDP1-like_a_solenoid_2"/>
</dbReference>
<keyword evidence="5" id="KW-1185">Reference proteome</keyword>
<comment type="caution">
    <text evidence="4">The sequence shown here is derived from an EMBL/GenBank/DDBJ whole genome shotgun (WGS) entry which is preliminary data.</text>
</comment>
<feature type="compositionally biased region" description="Basic and acidic residues" evidence="1">
    <location>
        <begin position="793"/>
        <end position="806"/>
    </location>
</feature>
<feature type="compositionally biased region" description="Acidic residues" evidence="1">
    <location>
        <begin position="809"/>
        <end position="820"/>
    </location>
</feature>
<protein>
    <recommendedName>
        <fullName evidence="3">J domain-containing protein</fullName>
    </recommendedName>
</protein>
<keyword evidence="2" id="KW-0812">Transmembrane</keyword>
<accession>A0A8J4EU48</accession>
<evidence type="ECO:0000256" key="2">
    <source>
        <dbReference type="SAM" id="Phobius"/>
    </source>
</evidence>